<sequence length="287" mass="30712">MNLKTVLIAAGLAACAPAAVAQTASQTAAQTAAAAPSAADWRVPNPDDVLVIDTNKGRIIAELVPEVAPEAAGRIRTLAKRGFYDGRTFFRVIEGFMAQTGDPQDNGTGASELPDIPGEFVFRRGADLPVVVADNQQVAEVGFVKSLPVTSQSMMLAPLTADGKVQGWGLFCKGVVGMARGQEPDSANSQFFLMRDDYPRLDKRYTAFGRVLSGQEVVNAIKVGEPVPEPQDRMERVRVLSDIPPAERPQIRVIDPAGPWFKAEVARVKAQGGLFKACDVNIPAEVK</sequence>
<dbReference type="eggNOG" id="COG0652">
    <property type="taxonomic scope" value="Bacteria"/>
</dbReference>
<dbReference type="Pfam" id="PF00160">
    <property type="entry name" value="Pro_isomerase"/>
    <property type="match status" value="1"/>
</dbReference>
<dbReference type="CDD" id="cd00317">
    <property type="entry name" value="cyclophilin"/>
    <property type="match status" value="1"/>
</dbReference>
<dbReference type="InterPro" id="IPR029000">
    <property type="entry name" value="Cyclophilin-like_dom_sf"/>
</dbReference>
<dbReference type="InterPro" id="IPR002130">
    <property type="entry name" value="Cyclophilin-type_PPIase_dom"/>
</dbReference>
<gene>
    <name evidence="6" type="ordered locus">PHZ_c1398</name>
</gene>
<dbReference type="AlphaFoldDB" id="B4R9P8"/>
<dbReference type="OrthoDB" id="9807797at2"/>
<feature type="domain" description="PPIase cyclophilin-type" evidence="5">
    <location>
        <begin position="48"/>
        <end position="222"/>
    </location>
</feature>
<evidence type="ECO:0000259" key="5">
    <source>
        <dbReference type="PROSITE" id="PS50072"/>
    </source>
</evidence>
<evidence type="ECO:0000313" key="6">
    <source>
        <dbReference type="EMBL" id="ACG77812.1"/>
    </source>
</evidence>
<evidence type="ECO:0000313" key="7">
    <source>
        <dbReference type="Proteomes" id="UP000001868"/>
    </source>
</evidence>
<dbReference type="Proteomes" id="UP000001868">
    <property type="component" value="Chromosome"/>
</dbReference>
<feature type="chain" id="PRO_5002821864" description="peptidylprolyl isomerase" evidence="4">
    <location>
        <begin position="22"/>
        <end position="287"/>
    </location>
</feature>
<dbReference type="KEGG" id="pzu:PHZ_c1398"/>
<keyword evidence="3 6" id="KW-0413">Isomerase</keyword>
<feature type="signal peptide" evidence="4">
    <location>
        <begin position="1"/>
        <end position="21"/>
    </location>
</feature>
<dbReference type="PANTHER" id="PTHR45625">
    <property type="entry name" value="PEPTIDYL-PROLYL CIS-TRANS ISOMERASE-RELATED"/>
    <property type="match status" value="1"/>
</dbReference>
<name>B4R9P8_PHEZH</name>
<dbReference type="STRING" id="450851.PHZ_c1398"/>
<keyword evidence="2" id="KW-0697">Rotamase</keyword>
<dbReference type="PROSITE" id="PS50072">
    <property type="entry name" value="CSA_PPIASE_2"/>
    <property type="match status" value="1"/>
</dbReference>
<dbReference type="Gene3D" id="2.40.100.10">
    <property type="entry name" value="Cyclophilin-like"/>
    <property type="match status" value="1"/>
</dbReference>
<organism evidence="6 7">
    <name type="scientific">Phenylobacterium zucineum (strain HLK1)</name>
    <dbReference type="NCBI Taxonomy" id="450851"/>
    <lineage>
        <taxon>Bacteria</taxon>
        <taxon>Pseudomonadati</taxon>
        <taxon>Pseudomonadota</taxon>
        <taxon>Alphaproteobacteria</taxon>
        <taxon>Caulobacterales</taxon>
        <taxon>Caulobacteraceae</taxon>
        <taxon>Phenylobacterium</taxon>
    </lineage>
</organism>
<evidence type="ECO:0000256" key="1">
    <source>
        <dbReference type="ARBA" id="ARBA00013194"/>
    </source>
</evidence>
<protein>
    <recommendedName>
        <fullName evidence="1">peptidylprolyl isomerase</fullName>
        <ecNumber evidence="1">5.2.1.8</ecNumber>
    </recommendedName>
</protein>
<evidence type="ECO:0000256" key="2">
    <source>
        <dbReference type="ARBA" id="ARBA00023110"/>
    </source>
</evidence>
<dbReference type="GO" id="GO:0003755">
    <property type="term" value="F:peptidyl-prolyl cis-trans isomerase activity"/>
    <property type="evidence" value="ECO:0007669"/>
    <property type="project" value="UniProtKB-KW"/>
</dbReference>
<dbReference type="RefSeq" id="WP_012521956.1">
    <property type="nucleotide sequence ID" value="NC_011144.1"/>
</dbReference>
<accession>B4R9P8</accession>
<evidence type="ECO:0000256" key="3">
    <source>
        <dbReference type="ARBA" id="ARBA00023235"/>
    </source>
</evidence>
<dbReference type="HOGENOM" id="CLU_068027_0_0_5"/>
<dbReference type="SUPFAM" id="SSF50891">
    <property type="entry name" value="Cyclophilin-like"/>
    <property type="match status" value="1"/>
</dbReference>
<reference evidence="6 7" key="1">
    <citation type="journal article" date="2008" name="BMC Genomics">
        <title>Complete genome of Phenylobacterium zucineum - a novel facultative intracellular bacterium isolated from human erythroleukemia cell line K562.</title>
        <authorList>
            <person name="Luo Y."/>
            <person name="Xu X."/>
            <person name="Ding Z."/>
            <person name="Liu Z."/>
            <person name="Zhang B."/>
            <person name="Yan Z."/>
            <person name="Sun J."/>
            <person name="Hu S."/>
            <person name="Hu X."/>
        </authorList>
    </citation>
    <scope>NUCLEOTIDE SEQUENCE [LARGE SCALE GENOMIC DNA]</scope>
    <source>
        <strain evidence="6 7">HLK1</strain>
    </source>
</reference>
<dbReference type="EC" id="5.2.1.8" evidence="1"/>
<dbReference type="PROSITE" id="PS51257">
    <property type="entry name" value="PROKAR_LIPOPROTEIN"/>
    <property type="match status" value="1"/>
</dbReference>
<keyword evidence="4" id="KW-0732">Signal</keyword>
<evidence type="ECO:0000256" key="4">
    <source>
        <dbReference type="SAM" id="SignalP"/>
    </source>
</evidence>
<dbReference type="PANTHER" id="PTHR45625:SF4">
    <property type="entry name" value="PEPTIDYLPROLYL ISOMERASE DOMAIN AND WD REPEAT-CONTAINING PROTEIN 1"/>
    <property type="match status" value="1"/>
</dbReference>
<proteinExistence type="predicted"/>
<dbReference type="EMBL" id="CP000747">
    <property type="protein sequence ID" value="ACG77812.1"/>
    <property type="molecule type" value="Genomic_DNA"/>
</dbReference>
<keyword evidence="7" id="KW-1185">Reference proteome</keyword>
<dbReference type="InterPro" id="IPR044666">
    <property type="entry name" value="Cyclophilin_A-like"/>
</dbReference>